<organism evidence="2 3">
    <name type="scientific">Glutinoglossum americanum</name>
    <dbReference type="NCBI Taxonomy" id="1670608"/>
    <lineage>
        <taxon>Eukaryota</taxon>
        <taxon>Fungi</taxon>
        <taxon>Dikarya</taxon>
        <taxon>Ascomycota</taxon>
        <taxon>Pezizomycotina</taxon>
        <taxon>Geoglossomycetes</taxon>
        <taxon>Geoglossales</taxon>
        <taxon>Geoglossaceae</taxon>
        <taxon>Glutinoglossum</taxon>
    </lineage>
</organism>
<comment type="caution">
    <text evidence="2">The sequence shown here is derived from an EMBL/GenBank/DDBJ whole genome shotgun (WGS) entry which is preliminary data.</text>
</comment>
<keyword evidence="3" id="KW-1185">Reference proteome</keyword>
<evidence type="ECO:0000313" key="3">
    <source>
        <dbReference type="Proteomes" id="UP000698800"/>
    </source>
</evidence>
<dbReference type="OrthoDB" id="5239118at2759"/>
<reference evidence="2" key="1">
    <citation type="submission" date="2021-03" db="EMBL/GenBank/DDBJ databases">
        <title>Comparative genomics and phylogenomic investigation of the class Geoglossomycetes provide insights into ecological specialization and systematics.</title>
        <authorList>
            <person name="Melie T."/>
            <person name="Pirro S."/>
            <person name="Miller A.N."/>
            <person name="Quandt A."/>
        </authorList>
    </citation>
    <scope>NUCLEOTIDE SEQUENCE</scope>
    <source>
        <strain evidence="2">GBOQ0MN5Z8</strain>
    </source>
</reference>
<dbReference type="EMBL" id="JAGHQL010000053">
    <property type="protein sequence ID" value="KAH0542464.1"/>
    <property type="molecule type" value="Genomic_DNA"/>
</dbReference>
<accession>A0A9P8L3V5</accession>
<dbReference type="AlphaFoldDB" id="A0A9P8L3V5"/>
<feature type="compositionally biased region" description="Low complexity" evidence="1">
    <location>
        <begin position="138"/>
        <end position="156"/>
    </location>
</feature>
<sequence>MLFVTPTLPTQKEVRCLKDLVLDLVLALQSLPAARVLSSPDSRGTLLGDLSRLNSAVDSGDFDVTSATPLLGKVIDKASDADIWSAFYDLVVQSTPPPRLLPYLDRTYQPTTPTHDYAIEPYRNGSTTIYTDNDKPTASKPTVTKPTVTKSAVTKPAVTKPAAK</sequence>
<gene>
    <name evidence="2" type="ORF">FGG08_003135</name>
</gene>
<evidence type="ECO:0000313" key="2">
    <source>
        <dbReference type="EMBL" id="KAH0542464.1"/>
    </source>
</evidence>
<evidence type="ECO:0000256" key="1">
    <source>
        <dbReference type="SAM" id="MobiDB-lite"/>
    </source>
</evidence>
<feature type="region of interest" description="Disordered" evidence="1">
    <location>
        <begin position="128"/>
        <end position="164"/>
    </location>
</feature>
<name>A0A9P8L3V5_9PEZI</name>
<protein>
    <submittedName>
        <fullName evidence="2">Uncharacterized protein</fullName>
    </submittedName>
</protein>
<dbReference type="Proteomes" id="UP000698800">
    <property type="component" value="Unassembled WGS sequence"/>
</dbReference>
<proteinExistence type="predicted"/>